<keyword evidence="3" id="KW-1185">Reference proteome</keyword>
<dbReference type="Proteomes" id="UP000662814">
    <property type="component" value="Chromosome"/>
</dbReference>
<evidence type="ECO:0000313" key="3">
    <source>
        <dbReference type="Proteomes" id="UP000662814"/>
    </source>
</evidence>
<reference evidence="2 3" key="1">
    <citation type="submission" date="2020-12" db="EMBL/GenBank/DDBJ databases">
        <title>Microbacterium sp. HY060.</title>
        <authorList>
            <person name="Zhou J."/>
        </authorList>
    </citation>
    <scope>NUCLEOTIDE SEQUENCE [LARGE SCALE GENOMIC DNA]</scope>
    <source>
        <strain evidence="2 3">HY60</strain>
    </source>
</reference>
<accession>A0ABX6YJ73</accession>
<dbReference type="EMBL" id="CP061169">
    <property type="protein sequence ID" value="QPZ38765.1"/>
    <property type="molecule type" value="Genomic_DNA"/>
</dbReference>
<protein>
    <submittedName>
        <fullName evidence="2">Cyclodeaminase/cyclohydrolase family protein</fullName>
    </submittedName>
</protein>
<dbReference type="InterPro" id="IPR036178">
    <property type="entry name" value="Formintransfe-cycloase-like_sf"/>
</dbReference>
<dbReference type="InterPro" id="IPR007044">
    <property type="entry name" value="Cyclodeamin/CycHdrlase"/>
</dbReference>
<feature type="domain" description="Cyclodeaminase/cyclohydrolase" evidence="1">
    <location>
        <begin position="5"/>
        <end position="81"/>
    </location>
</feature>
<dbReference type="RefSeq" id="WP_166985598.1">
    <property type="nucleotide sequence ID" value="NZ_CP061169.1"/>
</dbReference>
<proteinExistence type="predicted"/>
<organism evidence="2 3">
    <name type="scientific">Paramicrobacterium chengjingii</name>
    <dbReference type="NCBI Taxonomy" id="2769067"/>
    <lineage>
        <taxon>Bacteria</taxon>
        <taxon>Bacillati</taxon>
        <taxon>Actinomycetota</taxon>
        <taxon>Actinomycetes</taxon>
        <taxon>Micrococcales</taxon>
        <taxon>Microbacteriaceae</taxon>
        <taxon>Paramicrobacterium</taxon>
    </lineage>
</organism>
<gene>
    <name evidence="2" type="ORF">HCR76_01250</name>
</gene>
<dbReference type="Gene3D" id="1.20.120.680">
    <property type="entry name" value="Formiminotetrahydrofolate cyclodeaminase monomer, up-and-down helical bundle"/>
    <property type="match status" value="1"/>
</dbReference>
<evidence type="ECO:0000259" key="1">
    <source>
        <dbReference type="Pfam" id="PF04961"/>
    </source>
</evidence>
<dbReference type="SUPFAM" id="SSF101262">
    <property type="entry name" value="Methenyltetrahydrofolate cyclohydrolase-like"/>
    <property type="match status" value="1"/>
</dbReference>
<evidence type="ECO:0000313" key="2">
    <source>
        <dbReference type="EMBL" id="QPZ38765.1"/>
    </source>
</evidence>
<sequence>MDDSVRMLLERMASGSPGPSAGSAAATAAALGAALAAKTARLSSQQLDVASEYANKADVLRDRALTLAEEDARGVRAMLSATPEAPADPSAIPREIADVAVAVRELAATLAERGNPRLHADAAAAECLAAAAERMIDGIIRSNARETG</sequence>
<dbReference type="Pfam" id="PF04961">
    <property type="entry name" value="FTCD_C"/>
    <property type="match status" value="1"/>
</dbReference>
<name>A0ABX6YJ73_9MICO</name>